<dbReference type="NCBIfam" id="TIGR04183">
    <property type="entry name" value="Por_Secre_tail"/>
    <property type="match status" value="1"/>
</dbReference>
<dbReference type="Pfam" id="PF18962">
    <property type="entry name" value="Por_Secre_tail"/>
    <property type="match status" value="1"/>
</dbReference>
<comment type="caution">
    <text evidence="2">The sequence shown here is derived from an EMBL/GenBank/DDBJ whole genome shotgun (WGS) entry which is preliminary data.</text>
</comment>
<dbReference type="Proteomes" id="UP001172083">
    <property type="component" value="Unassembled WGS sequence"/>
</dbReference>
<dbReference type="InterPro" id="IPR013783">
    <property type="entry name" value="Ig-like_fold"/>
</dbReference>
<dbReference type="PANTHER" id="PTHR45661">
    <property type="entry name" value="SURFACE ANTIGEN"/>
    <property type="match status" value="1"/>
</dbReference>
<dbReference type="RefSeq" id="WP_346760354.1">
    <property type="nucleotide sequence ID" value="NZ_JAUJEB010000005.1"/>
</dbReference>
<proteinExistence type="predicted"/>
<feature type="domain" description="Secretion system C-terminal sorting" evidence="1">
    <location>
        <begin position="1227"/>
        <end position="1297"/>
    </location>
</feature>
<dbReference type="PANTHER" id="PTHR45661:SF3">
    <property type="entry name" value="IG-LIKE DOMAIN-CONTAINING PROTEIN"/>
    <property type="match status" value="1"/>
</dbReference>
<dbReference type="InterPro" id="IPR026444">
    <property type="entry name" value="Secre_tail"/>
</dbReference>
<dbReference type="Pfam" id="PF13306">
    <property type="entry name" value="LRR_5"/>
    <property type="match status" value="2"/>
</dbReference>
<dbReference type="InterPro" id="IPR032675">
    <property type="entry name" value="LRR_dom_sf"/>
</dbReference>
<dbReference type="Gene3D" id="2.60.40.10">
    <property type="entry name" value="Immunoglobulins"/>
    <property type="match status" value="1"/>
</dbReference>
<evidence type="ECO:0000313" key="2">
    <source>
        <dbReference type="EMBL" id="MDN5215016.1"/>
    </source>
</evidence>
<reference evidence="2" key="1">
    <citation type="submission" date="2023-06" db="EMBL/GenBank/DDBJ databases">
        <title>Genomic of Agaribacillus aureum.</title>
        <authorList>
            <person name="Wang G."/>
        </authorList>
    </citation>
    <scope>NUCLEOTIDE SEQUENCE</scope>
    <source>
        <strain evidence="2">BMA12</strain>
    </source>
</reference>
<organism evidence="2 3">
    <name type="scientific">Agaribacillus aureus</name>
    <dbReference type="NCBI Taxonomy" id="3051825"/>
    <lineage>
        <taxon>Bacteria</taxon>
        <taxon>Pseudomonadati</taxon>
        <taxon>Bacteroidota</taxon>
        <taxon>Cytophagia</taxon>
        <taxon>Cytophagales</taxon>
        <taxon>Splendidivirgaceae</taxon>
        <taxon>Agaribacillus</taxon>
    </lineage>
</organism>
<dbReference type="SUPFAM" id="SSF55486">
    <property type="entry name" value="Metalloproteases ('zincins'), catalytic domain"/>
    <property type="match status" value="2"/>
</dbReference>
<dbReference type="Gene3D" id="3.40.50.12480">
    <property type="match status" value="1"/>
</dbReference>
<evidence type="ECO:0000259" key="1">
    <source>
        <dbReference type="Pfam" id="PF18962"/>
    </source>
</evidence>
<dbReference type="InterPro" id="IPR026906">
    <property type="entry name" value="LRR_5"/>
</dbReference>
<keyword evidence="3" id="KW-1185">Reference proteome</keyword>
<protein>
    <submittedName>
        <fullName evidence="2">Leucine-rich repeat protein</fullName>
    </submittedName>
</protein>
<dbReference type="InterPro" id="IPR024079">
    <property type="entry name" value="MetalloPept_cat_dom_sf"/>
</dbReference>
<evidence type="ECO:0000313" key="3">
    <source>
        <dbReference type="Proteomes" id="UP001172083"/>
    </source>
</evidence>
<name>A0ABT8LF79_9BACT</name>
<dbReference type="Gene3D" id="3.80.10.10">
    <property type="entry name" value="Ribonuclease Inhibitor"/>
    <property type="match status" value="3"/>
</dbReference>
<gene>
    <name evidence="2" type="ORF">QQ020_23245</name>
</gene>
<dbReference type="InterPro" id="IPR053139">
    <property type="entry name" value="Surface_bspA-like"/>
</dbReference>
<dbReference type="EMBL" id="JAUJEB010000005">
    <property type="protein sequence ID" value="MDN5215016.1"/>
    <property type="molecule type" value="Genomic_DNA"/>
</dbReference>
<accession>A0ABT8LF79</accession>
<sequence>MRKKILLIFFAIFFLGVISSFGQKYRVLGSSPGTTIACPAGHENMHSRVGTPGQNGLMPQKKATSTTQSTSEIQIIFRGDGTKDSDFRKACRYAADIWERYIVSSVPIVIEVGFERLDFTTLANARVVKYFKLANDASPDGRIFPVALANALLERDLAPNEPDIRVRISSNFLIRYYYGTDGDPWPWQYDLVSVMLHEIGHGLGFSTFHNVEQKHGSYIPIYGLGSRSMTPRRYDDFLENGSGTKVTDIPTPSNNLADFYTSGDLFINGPNTVYRFGGNRPRIYSPYLYRGGSSISHWDEGSFPSGNPNSLMTPKTGLNEAIHKPGTITLGLFADLGWTIHENGSFTADGIVFQITSSNPKTVMAVDYIGTASVVTIPEKVGGHMVNAIGNSAFKGNGLTSVTIPDGVTSIGDRAFQDNQLISVTIPDGVTSIGGYAFRNNRLTSVEIPNSVEYIWRGVFWKNQLTEVTIPGKVKGLIKEQTFWDNPSLATVIVKPSDPPTLNANAFNDKPKRDQIDLIVPEGKKQIYLDNGWTDFKTISEVAEIGRTFIAENITYQITDIAPNTVTATDYDTAGGDIVTIPQTVDYGSNTYTVTAIGNKAFKEKQLAEVTFITPSNVTSIGNNAFQGNELTRVDIPDNVTNIGMGAFVVNKLESVVISNSVTRIENAVFSHNQLTEVTIPDGVTDIRGHAFASNPIKTVVAQGVAPVPTIVSGNTFSNNNEIDVVVPKGSPAGSIKTAYKDAGWTGFKSITEGIQVSIDAPAQIDNLTPFLVIISFNQNVTGFTQEDINIVNATVVDGSFSKVDGSKYTIEMTPTSCEDTITINVPENVAEYAPNLAASATVTVNALPVSPTISSNTSICSGEDAVFTITGTPGDSVTYSGALSGTVTIEADGTVEVTVNRVSSDATLNLKEVTNGSCSVSLTETTTVTVQYDPLTAVTQDITVQLDANGEFIITPEMVYNGSTYGCGNIPNLSLDRTMFTCDDVGTVTVTLTATQSSETATATAVVTIVDDIAPIAVAKDYTVKLDASGNASIQASDINNGSLDNCGIKTVTVSPSSFDMTNLGDNTVSMTVTDNNGNQHTATATVSVEAYAAQIGDVFTVSGMDYEITSVDPYTVAVMGRSSDAPKTITIPETVTHEGITYTVTAIGANAFKDNPDLATVKIEADHPLAHHENAFADRSQINLIVPAGTREDYLDNGWDGFRSIMEEGQVLSAGSNIEFKDFTLYPNPARDKVHIDIDPRSGQALKQVNIYTMTGVYLYSESGLEINTGRLSRGMYLFEIVTKTGDRSMRRVIIQ</sequence>
<dbReference type="Gene3D" id="3.40.390.10">
    <property type="entry name" value="Collagenase (Catalytic Domain)"/>
    <property type="match status" value="1"/>
</dbReference>